<name>A0A9X1WLK3_9CORY</name>
<dbReference type="Proteomes" id="UP001139207">
    <property type="component" value="Unassembled WGS sequence"/>
</dbReference>
<protein>
    <recommendedName>
        <fullName evidence="3">RiboL-PSP-HEPN domain-containing protein</fullName>
    </recommendedName>
</protein>
<evidence type="ECO:0000313" key="1">
    <source>
        <dbReference type="EMBL" id="MCJ7857191.1"/>
    </source>
</evidence>
<proteinExistence type="predicted"/>
<evidence type="ECO:0008006" key="3">
    <source>
        <dbReference type="Google" id="ProtNLM"/>
    </source>
</evidence>
<accession>A0A9X1WLK3</accession>
<dbReference type="AlphaFoldDB" id="A0A9X1WLK3"/>
<evidence type="ECO:0000313" key="2">
    <source>
        <dbReference type="Proteomes" id="UP001139207"/>
    </source>
</evidence>
<dbReference type="EMBL" id="JALIEA010000005">
    <property type="protein sequence ID" value="MCJ7857191.1"/>
    <property type="molecule type" value="Genomic_DNA"/>
</dbReference>
<comment type="caution">
    <text evidence="1">The sequence shown here is derived from an EMBL/GenBank/DDBJ whole genome shotgun (WGS) entry which is preliminary data.</text>
</comment>
<gene>
    <name evidence="1" type="ORF">MUN33_00435</name>
</gene>
<reference evidence="1" key="1">
    <citation type="submission" date="2022-04" db="EMBL/GenBank/DDBJ databases">
        <title>Corynebacterium kalidii LD5P10.</title>
        <authorList>
            <person name="Sun J.Q."/>
        </authorList>
    </citation>
    <scope>NUCLEOTIDE SEQUENCE</scope>
    <source>
        <strain evidence="1">LD5P10</strain>
    </source>
</reference>
<sequence>MNHAAAVGAVENIDRTLYPALVAEFQGFCRDLHDETISTISEEASWPTEQLAALATAAIRKGRGLNHKNPSPSVIDEDFRSLGLPIWRRAQQLHPEDYPGWRASLETLVRIRNAVAHSDQERIDLFFTKRQLTFAYWEHTRKLLTELAIVMNSVVRTYLVEITMVTSRGEDRDWR</sequence>
<organism evidence="1 2">
    <name type="scientific">Corynebacterium kalidii</name>
    <dbReference type="NCBI Taxonomy" id="2931982"/>
    <lineage>
        <taxon>Bacteria</taxon>
        <taxon>Bacillati</taxon>
        <taxon>Actinomycetota</taxon>
        <taxon>Actinomycetes</taxon>
        <taxon>Mycobacteriales</taxon>
        <taxon>Corynebacteriaceae</taxon>
        <taxon>Corynebacterium</taxon>
    </lineage>
</organism>
<keyword evidence="2" id="KW-1185">Reference proteome</keyword>
<dbReference type="RefSeq" id="WP_244802943.1">
    <property type="nucleotide sequence ID" value="NZ_JALIEA010000005.1"/>
</dbReference>